<evidence type="ECO:0000313" key="9">
    <source>
        <dbReference type="Proteomes" id="UP000203589"/>
    </source>
</evidence>
<feature type="transmembrane region" description="Helical" evidence="6">
    <location>
        <begin position="126"/>
        <end position="143"/>
    </location>
</feature>
<feature type="transmembrane region" description="Helical" evidence="6">
    <location>
        <begin position="225"/>
        <end position="246"/>
    </location>
</feature>
<dbReference type="PANTHER" id="PTHR42920">
    <property type="entry name" value="OS03G0707200 PROTEIN-RELATED"/>
    <property type="match status" value="1"/>
</dbReference>
<evidence type="ECO:0000256" key="2">
    <source>
        <dbReference type="ARBA" id="ARBA00022475"/>
    </source>
</evidence>
<dbReference type="KEGG" id="aht:ANTHELSMS3_01713"/>
<accession>A0A222E2M6</accession>
<evidence type="ECO:0000259" key="7">
    <source>
        <dbReference type="Pfam" id="PF00892"/>
    </source>
</evidence>
<evidence type="ECO:0000256" key="3">
    <source>
        <dbReference type="ARBA" id="ARBA00022692"/>
    </source>
</evidence>
<evidence type="ECO:0000256" key="5">
    <source>
        <dbReference type="ARBA" id="ARBA00023136"/>
    </source>
</evidence>
<dbReference type="InterPro" id="IPR051258">
    <property type="entry name" value="Diverse_Substrate_Transporter"/>
</dbReference>
<comment type="subcellular location">
    <subcellularLocation>
        <location evidence="1">Cell membrane</location>
        <topology evidence="1">Multi-pass membrane protein</topology>
    </subcellularLocation>
</comment>
<sequence>MRPTTLGICALLATAVLWGSNHVVARAANGIVPLAAFVFWRWALALPIMLAIAWPSIRRHRALIRSEWRDLCLIGTLGVGVFSALLVAGAYYSRAVEVSMINATTPAWVALMSVHHRDSRLGGVQWAGLSIAMLGTLLIISRGDLTSLTQIEARTGNFLALAAAILFAWFGIRLRRYSGRLPAFTLTTVTAVFGTAIISLPYYLIAVYVLHLPVLATVPGTEVTAALIILYCAVGPTLLGNAFFIYGLSVIGPQRASSFLYAAPIASSVLAVVFLGEILRPYHFVGYAMILTGLVMVNRRRSE</sequence>
<dbReference type="GO" id="GO:0005886">
    <property type="term" value="C:plasma membrane"/>
    <property type="evidence" value="ECO:0007669"/>
    <property type="project" value="UniProtKB-SubCell"/>
</dbReference>
<feature type="domain" description="EamA" evidence="7">
    <location>
        <begin position="155"/>
        <end position="298"/>
    </location>
</feature>
<dbReference type="RefSeq" id="WP_094034482.1">
    <property type="nucleotide sequence ID" value="NZ_CP022540.1"/>
</dbReference>
<feature type="transmembrane region" description="Helical" evidence="6">
    <location>
        <begin position="184"/>
        <end position="205"/>
    </location>
</feature>
<dbReference type="OrthoDB" id="9806889at2"/>
<feature type="domain" description="EamA" evidence="7">
    <location>
        <begin position="6"/>
        <end position="140"/>
    </location>
</feature>
<proteinExistence type="predicted"/>
<keyword evidence="4 6" id="KW-1133">Transmembrane helix</keyword>
<evidence type="ECO:0000256" key="4">
    <source>
        <dbReference type="ARBA" id="ARBA00022989"/>
    </source>
</evidence>
<feature type="transmembrane region" description="Helical" evidence="6">
    <location>
        <begin position="258"/>
        <end position="276"/>
    </location>
</feature>
<organism evidence="8 9">
    <name type="scientific">Antarctobacter heliothermus</name>
    <dbReference type="NCBI Taxonomy" id="74033"/>
    <lineage>
        <taxon>Bacteria</taxon>
        <taxon>Pseudomonadati</taxon>
        <taxon>Pseudomonadota</taxon>
        <taxon>Alphaproteobacteria</taxon>
        <taxon>Rhodobacterales</taxon>
        <taxon>Roseobacteraceae</taxon>
        <taxon>Antarctobacter</taxon>
    </lineage>
</organism>
<evidence type="ECO:0000256" key="1">
    <source>
        <dbReference type="ARBA" id="ARBA00004651"/>
    </source>
</evidence>
<dbReference type="PANTHER" id="PTHR42920:SF11">
    <property type="entry name" value="INNER MEMBRANE PROTEIN YTFF"/>
    <property type="match status" value="1"/>
</dbReference>
<keyword evidence="3 6" id="KW-0812">Transmembrane</keyword>
<dbReference type="EMBL" id="CP022540">
    <property type="protein sequence ID" value="ASP20402.1"/>
    <property type="molecule type" value="Genomic_DNA"/>
</dbReference>
<gene>
    <name evidence="8" type="ORF">ANTHELSMS3_01713</name>
</gene>
<dbReference type="Proteomes" id="UP000203589">
    <property type="component" value="Chromosome"/>
</dbReference>
<dbReference type="Pfam" id="PF00892">
    <property type="entry name" value="EamA"/>
    <property type="match status" value="2"/>
</dbReference>
<dbReference type="InterPro" id="IPR037185">
    <property type="entry name" value="EmrE-like"/>
</dbReference>
<name>A0A222E2M6_9RHOB</name>
<keyword evidence="5 6" id="KW-0472">Membrane</keyword>
<dbReference type="SUPFAM" id="SSF103481">
    <property type="entry name" value="Multidrug resistance efflux transporter EmrE"/>
    <property type="match status" value="2"/>
</dbReference>
<evidence type="ECO:0000313" key="8">
    <source>
        <dbReference type="EMBL" id="ASP20402.1"/>
    </source>
</evidence>
<feature type="transmembrane region" description="Helical" evidence="6">
    <location>
        <begin position="37"/>
        <end position="57"/>
    </location>
</feature>
<reference evidence="8 9" key="1">
    <citation type="submission" date="2017-07" db="EMBL/GenBank/DDBJ databases">
        <title>Genome Sequence of Antarctobacter heliothermus Strain SMS3 Isolated from a culture of the Diatom Skeletonema marinoi.</title>
        <authorList>
            <person name="Topel M."/>
            <person name="Pinder M.I.M."/>
            <person name="Johansson O.N."/>
            <person name="Kourtchenko O."/>
            <person name="Godhe A."/>
            <person name="Clarke A.K."/>
        </authorList>
    </citation>
    <scope>NUCLEOTIDE SEQUENCE [LARGE SCALE GENOMIC DNA]</scope>
    <source>
        <strain evidence="8 9">SMS3</strain>
    </source>
</reference>
<keyword evidence="2" id="KW-1003">Cell membrane</keyword>
<feature type="transmembrane region" description="Helical" evidence="6">
    <location>
        <begin position="69"/>
        <end position="92"/>
    </location>
</feature>
<dbReference type="InterPro" id="IPR000620">
    <property type="entry name" value="EamA_dom"/>
</dbReference>
<evidence type="ECO:0000256" key="6">
    <source>
        <dbReference type="SAM" id="Phobius"/>
    </source>
</evidence>
<dbReference type="AlphaFoldDB" id="A0A222E2M6"/>
<keyword evidence="9" id="KW-1185">Reference proteome</keyword>
<protein>
    <submittedName>
        <fullName evidence="8">Putative DMT superfamily transporter inner membrane protein</fullName>
    </submittedName>
</protein>
<feature type="transmembrane region" description="Helical" evidence="6">
    <location>
        <begin position="155"/>
        <end position="172"/>
    </location>
</feature>